<keyword evidence="2" id="KW-1185">Reference proteome</keyword>
<organism evidence="1 2">
    <name type="scientific">Racocetra persica</name>
    <dbReference type="NCBI Taxonomy" id="160502"/>
    <lineage>
        <taxon>Eukaryota</taxon>
        <taxon>Fungi</taxon>
        <taxon>Fungi incertae sedis</taxon>
        <taxon>Mucoromycota</taxon>
        <taxon>Glomeromycotina</taxon>
        <taxon>Glomeromycetes</taxon>
        <taxon>Diversisporales</taxon>
        <taxon>Gigasporaceae</taxon>
        <taxon>Racocetra</taxon>
    </lineage>
</organism>
<gene>
    <name evidence="1" type="ORF">RPERSI_LOCUS8240</name>
</gene>
<name>A0ACA9NJU5_9GLOM</name>
<accession>A0ACA9NJU5</accession>
<evidence type="ECO:0000313" key="2">
    <source>
        <dbReference type="Proteomes" id="UP000789920"/>
    </source>
</evidence>
<sequence>MYFIVAVFHLVNFFLIGFAAIYGVLTPFGISGIIGGYNRKKSLLRSFIIQYWLASAILIGISVANIFLAQNFRNDTIRKCQSERFFQNDPTSPRCPDKVASAQNATLIFAIIQGSVLVFLGIFVLVFGIRECKDISIEEEANSLIAKANFEKKDGGISPPSNDHLSPSASLHRNNSNNSNNSNPSNNDDGYIELGRDPNAIGNFVPPRYNQGYVYPTSEKSMPTPYTGIRRHPTSPTRIPSNRIPGSNLSRYPTTVNDVSVNRDPVTITLQSTNGNNNYSQRAYADDGNNNYSQRAYADDGNKNYSQRAYADDGNKNYSQRAYADDGNKNYSQRAYADDGNNNYSQRAYADDVYASASRRPQYTNPGRSLSAKKYNDQINQMPLPYSSQSAPIPTIIPKIPKNGSQSKRNK</sequence>
<proteinExistence type="predicted"/>
<dbReference type="EMBL" id="CAJVQC010014729">
    <property type="protein sequence ID" value="CAG8660144.1"/>
    <property type="molecule type" value="Genomic_DNA"/>
</dbReference>
<evidence type="ECO:0000313" key="1">
    <source>
        <dbReference type="EMBL" id="CAG8660144.1"/>
    </source>
</evidence>
<comment type="caution">
    <text evidence="1">The sequence shown here is derived from an EMBL/GenBank/DDBJ whole genome shotgun (WGS) entry which is preliminary data.</text>
</comment>
<dbReference type="Proteomes" id="UP000789920">
    <property type="component" value="Unassembled WGS sequence"/>
</dbReference>
<protein>
    <submittedName>
        <fullName evidence="1">29363_t:CDS:1</fullName>
    </submittedName>
</protein>
<reference evidence="1" key="1">
    <citation type="submission" date="2021-06" db="EMBL/GenBank/DDBJ databases">
        <authorList>
            <person name="Kallberg Y."/>
            <person name="Tangrot J."/>
            <person name="Rosling A."/>
        </authorList>
    </citation>
    <scope>NUCLEOTIDE SEQUENCE</scope>
    <source>
        <strain evidence="1">MA461A</strain>
    </source>
</reference>
<feature type="non-terminal residue" evidence="1">
    <location>
        <position position="411"/>
    </location>
</feature>